<evidence type="ECO:0000259" key="11">
    <source>
        <dbReference type="PROSITE" id="PS50893"/>
    </source>
</evidence>
<dbReference type="EMBL" id="JMSZ01000021">
    <property type="protein sequence ID" value="KDE40003.1"/>
    <property type="molecule type" value="Genomic_DNA"/>
</dbReference>
<evidence type="ECO:0000256" key="7">
    <source>
        <dbReference type="ARBA" id="ARBA00022840"/>
    </source>
</evidence>
<dbReference type="InterPro" id="IPR027417">
    <property type="entry name" value="P-loop_NTPase"/>
</dbReference>
<keyword evidence="13" id="KW-1185">Reference proteome</keyword>
<evidence type="ECO:0000256" key="9">
    <source>
        <dbReference type="ARBA" id="ARBA00023065"/>
    </source>
</evidence>
<dbReference type="SUPFAM" id="SSF52540">
    <property type="entry name" value="P-loop containing nucleoside triphosphate hydrolases"/>
    <property type="match status" value="1"/>
</dbReference>
<dbReference type="RefSeq" id="WP_036546199.1">
    <property type="nucleotide sequence ID" value="NZ_JMSZ01000021.1"/>
</dbReference>
<dbReference type="CDD" id="cd03214">
    <property type="entry name" value="ABC_Iron-Siderophores_B12_Hemin"/>
    <property type="match status" value="1"/>
</dbReference>
<dbReference type="Pfam" id="PF00005">
    <property type="entry name" value="ABC_tran"/>
    <property type="match status" value="1"/>
</dbReference>
<dbReference type="OrthoDB" id="6461291at2"/>
<protein>
    <submittedName>
        <fullName evidence="12">Iron compound ABC transporter, ATP-binding protein</fullName>
    </submittedName>
</protein>
<evidence type="ECO:0000256" key="8">
    <source>
        <dbReference type="ARBA" id="ARBA00023004"/>
    </source>
</evidence>
<dbReference type="GO" id="GO:0005524">
    <property type="term" value="F:ATP binding"/>
    <property type="evidence" value="ECO:0007669"/>
    <property type="project" value="UniProtKB-KW"/>
</dbReference>
<gene>
    <name evidence="12" type="ORF">ADINL_1640</name>
</gene>
<keyword evidence="9" id="KW-0406">Ion transport</keyword>
<evidence type="ECO:0000256" key="4">
    <source>
        <dbReference type="ARBA" id="ARBA00022475"/>
    </source>
</evidence>
<keyword evidence="6" id="KW-0547">Nucleotide-binding</keyword>
<dbReference type="STRING" id="267850.ADINL_1640"/>
<dbReference type="GO" id="GO:0005886">
    <property type="term" value="C:plasma membrane"/>
    <property type="evidence" value="ECO:0007669"/>
    <property type="project" value="UniProtKB-SubCell"/>
</dbReference>
<comment type="similarity">
    <text evidence="2">Belongs to the ABC transporter superfamily.</text>
</comment>
<dbReference type="AlphaFoldDB" id="A0A063Y130"/>
<comment type="subcellular location">
    <subcellularLocation>
        <location evidence="1">Cell membrane</location>
        <topology evidence="1">Peripheral membrane protein</topology>
    </subcellularLocation>
</comment>
<evidence type="ECO:0000313" key="13">
    <source>
        <dbReference type="Proteomes" id="UP000027318"/>
    </source>
</evidence>
<keyword evidence="3" id="KW-0813">Transport</keyword>
<dbReference type="PANTHER" id="PTHR42771">
    <property type="entry name" value="IRON(3+)-HYDROXAMATE IMPORT ATP-BINDING PROTEIN FHUC"/>
    <property type="match status" value="1"/>
</dbReference>
<keyword evidence="8" id="KW-0408">Iron</keyword>
<evidence type="ECO:0000256" key="5">
    <source>
        <dbReference type="ARBA" id="ARBA00022496"/>
    </source>
</evidence>
<proteinExistence type="inferred from homology"/>
<evidence type="ECO:0000256" key="10">
    <source>
        <dbReference type="ARBA" id="ARBA00023136"/>
    </source>
</evidence>
<comment type="caution">
    <text evidence="12">The sequence shown here is derived from an EMBL/GenBank/DDBJ whole genome shotgun (WGS) entry which is preliminary data.</text>
</comment>
<dbReference type="InterPro" id="IPR051535">
    <property type="entry name" value="Siderophore_ABC-ATPase"/>
</dbReference>
<dbReference type="PROSITE" id="PS50893">
    <property type="entry name" value="ABC_TRANSPORTER_2"/>
    <property type="match status" value="1"/>
</dbReference>
<evidence type="ECO:0000313" key="12">
    <source>
        <dbReference type="EMBL" id="KDE40003.1"/>
    </source>
</evidence>
<sequence length="252" mass="28372">MIEVAGLNKAYQTQKVVDQVSFQLKGAGVTAIIGPNGAGKSTLLGLISRLQRPDEGWVRVDELDVHHCAGDRLAQTLAILRQENQISTRLTVEDLVSFGRYPYSKGRINEQDQFKIEQALAFLDLLGLRHRYLDELSGGQRQRAYIAMVLCQDTRYLLLDEPLNNLDMKHAVGIMKLLRRAADEMGKQVILVLHDINFAASYADCILAMKEGQLVYMGSPEAVITPEIMQDLYDLDMTIQQIQGKPVAFYYR</sequence>
<organism evidence="12 13">
    <name type="scientific">Nitrincola lacisaponensis</name>
    <dbReference type="NCBI Taxonomy" id="267850"/>
    <lineage>
        <taxon>Bacteria</taxon>
        <taxon>Pseudomonadati</taxon>
        <taxon>Pseudomonadota</taxon>
        <taxon>Gammaproteobacteria</taxon>
        <taxon>Oceanospirillales</taxon>
        <taxon>Oceanospirillaceae</taxon>
        <taxon>Nitrincola</taxon>
    </lineage>
</organism>
<dbReference type="Proteomes" id="UP000027318">
    <property type="component" value="Unassembled WGS sequence"/>
</dbReference>
<accession>A0A063Y130</accession>
<dbReference type="FunFam" id="3.40.50.300:FF:000134">
    <property type="entry name" value="Iron-enterobactin ABC transporter ATP-binding protein"/>
    <property type="match status" value="1"/>
</dbReference>
<evidence type="ECO:0000256" key="6">
    <source>
        <dbReference type="ARBA" id="ARBA00022741"/>
    </source>
</evidence>
<evidence type="ECO:0000256" key="1">
    <source>
        <dbReference type="ARBA" id="ARBA00004202"/>
    </source>
</evidence>
<keyword evidence="5" id="KW-0410">Iron transport</keyword>
<evidence type="ECO:0000256" key="2">
    <source>
        <dbReference type="ARBA" id="ARBA00005417"/>
    </source>
</evidence>
<dbReference type="Gene3D" id="3.40.50.300">
    <property type="entry name" value="P-loop containing nucleotide triphosphate hydrolases"/>
    <property type="match status" value="1"/>
</dbReference>
<dbReference type="GO" id="GO:0006826">
    <property type="term" value="P:iron ion transport"/>
    <property type="evidence" value="ECO:0007669"/>
    <property type="project" value="UniProtKB-KW"/>
</dbReference>
<keyword evidence="4" id="KW-1003">Cell membrane</keyword>
<dbReference type="SMART" id="SM00382">
    <property type="entry name" value="AAA"/>
    <property type="match status" value="1"/>
</dbReference>
<name>A0A063Y130_9GAMM</name>
<dbReference type="InterPro" id="IPR003439">
    <property type="entry name" value="ABC_transporter-like_ATP-bd"/>
</dbReference>
<feature type="domain" description="ABC transporter" evidence="11">
    <location>
        <begin position="2"/>
        <end position="236"/>
    </location>
</feature>
<keyword evidence="7 12" id="KW-0067">ATP-binding</keyword>
<keyword evidence="10" id="KW-0472">Membrane</keyword>
<reference evidence="12 13" key="1">
    <citation type="journal article" date="2005" name="Int. J. Syst. Evol. Microbiol.">
        <title>Nitrincola lacisaponensis gen. nov., sp. nov., a novel alkaliphilic bacterium isolated from an alkaline, saline lake.</title>
        <authorList>
            <person name="Dimitriu P.A."/>
            <person name="Shukla S.K."/>
            <person name="Conradt J."/>
            <person name="Marquez M.C."/>
            <person name="Ventosa A."/>
            <person name="Maglia A."/>
            <person name="Peyton B.M."/>
            <person name="Pinkart H.C."/>
            <person name="Mormile M.R."/>
        </authorList>
    </citation>
    <scope>NUCLEOTIDE SEQUENCE [LARGE SCALE GENOMIC DNA]</scope>
    <source>
        <strain evidence="12 13">4CA</strain>
    </source>
</reference>
<dbReference type="InterPro" id="IPR003593">
    <property type="entry name" value="AAA+_ATPase"/>
</dbReference>
<evidence type="ECO:0000256" key="3">
    <source>
        <dbReference type="ARBA" id="ARBA00022448"/>
    </source>
</evidence>
<dbReference type="PANTHER" id="PTHR42771:SF3">
    <property type="entry name" value="PETROBACTIN IMPORT ATP-BINDING PROTEIN YCLP"/>
    <property type="match status" value="1"/>
</dbReference>
<dbReference type="GO" id="GO:0016887">
    <property type="term" value="F:ATP hydrolysis activity"/>
    <property type="evidence" value="ECO:0007669"/>
    <property type="project" value="InterPro"/>
</dbReference>